<dbReference type="Gene3D" id="2.40.110.10">
    <property type="entry name" value="Butyryl-CoA Dehydrogenase, subunit A, domain 2"/>
    <property type="match status" value="1"/>
</dbReference>
<name>A0A9X7PII0_9ACTN</name>
<evidence type="ECO:0000313" key="9">
    <source>
        <dbReference type="EMBL" id="PSJ29093.1"/>
    </source>
</evidence>
<sequence length="383" mass="42065">MRTNTGPARAPDDKLASLRAGLEADIRPLGDRYTDDHLPLGMLPEIVKTLRGHGYPMADDDAPDEVAGALASEELARVFPSLEGCLMVSYACARYIAAAGPPGLRERAVPGLLDGRKVGCLASTEPDHGSNNAAMETRAVPRGDEYVVNGCKRWISNGDISDYAIVLCRVVAENGQEEIRPVVVERERSPYRTRDLPKLGLTAFVTSEMVFEDCRVPRENCLGPAGSFKNMQLVFRTLQWARCRMAVVSLGIARAALEASVAYARKRRQFGRLIGEFQLIQDKIYTMAAEIDASRLLIHRALTSIQEDRRSDREASMAKAYATEMAVRVTSDAIQVHGANGLSPDYPLERYFRDARALTIAEGTTEIHKLVVARSVLGLSAFQ</sequence>
<evidence type="ECO:0000256" key="2">
    <source>
        <dbReference type="ARBA" id="ARBA00009347"/>
    </source>
</evidence>
<gene>
    <name evidence="9" type="ORF">B7P34_09115</name>
</gene>
<evidence type="ECO:0000256" key="5">
    <source>
        <dbReference type="ARBA" id="ARBA00023002"/>
    </source>
</evidence>
<evidence type="ECO:0000259" key="7">
    <source>
        <dbReference type="Pfam" id="PF00441"/>
    </source>
</evidence>
<reference evidence="9 10" key="1">
    <citation type="submission" date="2018-03" db="EMBL/GenBank/DDBJ databases">
        <title>Chitinolytic properties of Streptosporangium nondiastaticum TBG75A20.</title>
        <authorList>
            <person name="Gayathri V."/>
            <person name="Shiburaj S."/>
        </authorList>
    </citation>
    <scope>NUCLEOTIDE SEQUENCE [LARGE SCALE GENOMIC DNA]</scope>
    <source>
        <strain evidence="9 10">TBG75A20</strain>
    </source>
</reference>
<feature type="domain" description="Acyl-CoA dehydrogenase/oxidase C-terminal" evidence="7">
    <location>
        <begin position="234"/>
        <end position="377"/>
    </location>
</feature>
<dbReference type="Pfam" id="PF00441">
    <property type="entry name" value="Acyl-CoA_dh_1"/>
    <property type="match status" value="1"/>
</dbReference>
<dbReference type="EMBL" id="PXWG01000014">
    <property type="protein sequence ID" value="PSJ29093.1"/>
    <property type="molecule type" value="Genomic_DNA"/>
</dbReference>
<dbReference type="SUPFAM" id="SSF47203">
    <property type="entry name" value="Acyl-CoA dehydrogenase C-terminal domain-like"/>
    <property type="match status" value="1"/>
</dbReference>
<evidence type="ECO:0000256" key="6">
    <source>
        <dbReference type="RuleBase" id="RU362125"/>
    </source>
</evidence>
<comment type="caution">
    <text evidence="9">The sequence shown here is derived from an EMBL/GenBank/DDBJ whole genome shotgun (WGS) entry which is preliminary data.</text>
</comment>
<dbReference type="InterPro" id="IPR046373">
    <property type="entry name" value="Acyl-CoA_Oxase/DH_mid-dom_sf"/>
</dbReference>
<dbReference type="RefSeq" id="WP_106675310.1">
    <property type="nucleotide sequence ID" value="NZ_PXWG01000014.1"/>
</dbReference>
<dbReference type="InterPro" id="IPR009100">
    <property type="entry name" value="AcylCoA_DH/oxidase_NM_dom_sf"/>
</dbReference>
<dbReference type="AlphaFoldDB" id="A0A9X7PII0"/>
<dbReference type="GO" id="GO:0003995">
    <property type="term" value="F:acyl-CoA dehydrogenase activity"/>
    <property type="evidence" value="ECO:0007669"/>
    <property type="project" value="TreeGrafter"/>
</dbReference>
<evidence type="ECO:0000313" key="10">
    <source>
        <dbReference type="Proteomes" id="UP000242427"/>
    </source>
</evidence>
<evidence type="ECO:0000256" key="1">
    <source>
        <dbReference type="ARBA" id="ARBA00001974"/>
    </source>
</evidence>
<dbReference type="PANTHER" id="PTHR48083">
    <property type="entry name" value="MEDIUM-CHAIN SPECIFIC ACYL-COA DEHYDROGENASE, MITOCHONDRIAL-RELATED"/>
    <property type="match status" value="1"/>
</dbReference>
<comment type="similarity">
    <text evidence="2 6">Belongs to the acyl-CoA dehydrogenase family.</text>
</comment>
<dbReference type="Gene3D" id="1.20.140.10">
    <property type="entry name" value="Butyryl-CoA Dehydrogenase, subunit A, domain 3"/>
    <property type="match status" value="1"/>
</dbReference>
<organism evidence="9 10">
    <name type="scientific">Streptosporangium nondiastaticum</name>
    <dbReference type="NCBI Taxonomy" id="35764"/>
    <lineage>
        <taxon>Bacteria</taxon>
        <taxon>Bacillati</taxon>
        <taxon>Actinomycetota</taxon>
        <taxon>Actinomycetes</taxon>
        <taxon>Streptosporangiales</taxon>
        <taxon>Streptosporangiaceae</taxon>
        <taxon>Streptosporangium</taxon>
    </lineage>
</organism>
<dbReference type="GO" id="GO:0005737">
    <property type="term" value="C:cytoplasm"/>
    <property type="evidence" value="ECO:0007669"/>
    <property type="project" value="TreeGrafter"/>
</dbReference>
<dbReference type="InterPro" id="IPR050741">
    <property type="entry name" value="Acyl-CoA_dehydrogenase"/>
</dbReference>
<dbReference type="GO" id="GO:0033539">
    <property type="term" value="P:fatty acid beta-oxidation using acyl-CoA dehydrogenase"/>
    <property type="evidence" value="ECO:0007669"/>
    <property type="project" value="TreeGrafter"/>
</dbReference>
<dbReference type="InterPro" id="IPR006091">
    <property type="entry name" value="Acyl-CoA_Oxase/DH_mid-dom"/>
</dbReference>
<protein>
    <submittedName>
        <fullName evidence="9">Acyl-CoA dehydrogenase</fullName>
    </submittedName>
</protein>
<dbReference type="InterPro" id="IPR036250">
    <property type="entry name" value="AcylCo_DH-like_C"/>
</dbReference>
<keyword evidence="3 6" id="KW-0285">Flavoprotein</keyword>
<keyword evidence="5 6" id="KW-0560">Oxidoreductase</keyword>
<evidence type="ECO:0000256" key="3">
    <source>
        <dbReference type="ARBA" id="ARBA00022630"/>
    </source>
</evidence>
<dbReference type="PANTHER" id="PTHR48083:SF2">
    <property type="entry name" value="MEDIUM-CHAIN SPECIFIC ACYL-COA DEHYDROGENASE, MITOCHONDRIAL"/>
    <property type="match status" value="1"/>
</dbReference>
<dbReference type="FunFam" id="1.20.140.10:FF:000001">
    <property type="entry name" value="Acyl-CoA dehydrogenase"/>
    <property type="match status" value="1"/>
</dbReference>
<comment type="cofactor">
    <cofactor evidence="1 6">
        <name>FAD</name>
        <dbReference type="ChEBI" id="CHEBI:57692"/>
    </cofactor>
</comment>
<dbReference type="CDD" id="cd00567">
    <property type="entry name" value="ACAD"/>
    <property type="match status" value="1"/>
</dbReference>
<evidence type="ECO:0000256" key="4">
    <source>
        <dbReference type="ARBA" id="ARBA00022827"/>
    </source>
</evidence>
<dbReference type="InterPro" id="IPR009075">
    <property type="entry name" value="AcylCo_DH/oxidase_C"/>
</dbReference>
<keyword evidence="4 6" id="KW-0274">FAD</keyword>
<dbReference type="Pfam" id="PF02770">
    <property type="entry name" value="Acyl-CoA_dh_M"/>
    <property type="match status" value="1"/>
</dbReference>
<accession>A0A9X7PII0</accession>
<feature type="domain" description="Acyl-CoA oxidase/dehydrogenase middle" evidence="8">
    <location>
        <begin position="120"/>
        <end position="214"/>
    </location>
</feature>
<evidence type="ECO:0000259" key="8">
    <source>
        <dbReference type="Pfam" id="PF02770"/>
    </source>
</evidence>
<proteinExistence type="inferred from homology"/>
<dbReference type="Proteomes" id="UP000242427">
    <property type="component" value="Unassembled WGS sequence"/>
</dbReference>
<dbReference type="SUPFAM" id="SSF56645">
    <property type="entry name" value="Acyl-CoA dehydrogenase NM domain-like"/>
    <property type="match status" value="1"/>
</dbReference>
<dbReference type="OrthoDB" id="9770681at2"/>
<keyword evidence="10" id="KW-1185">Reference proteome</keyword>